<comment type="caution">
    <text evidence="15">The sequence shown here is derived from an EMBL/GenBank/DDBJ whole genome shotgun (WGS) entry which is preliminary data.</text>
</comment>
<dbReference type="Proteomes" id="UP000252585">
    <property type="component" value="Unassembled WGS sequence"/>
</dbReference>
<evidence type="ECO:0000256" key="13">
    <source>
        <dbReference type="ARBA" id="ARBA00049940"/>
    </source>
</evidence>
<organism evidence="15 16">
    <name type="scientific">Saliterribacillus persicus</name>
    <dbReference type="NCBI Taxonomy" id="930114"/>
    <lineage>
        <taxon>Bacteria</taxon>
        <taxon>Bacillati</taxon>
        <taxon>Bacillota</taxon>
        <taxon>Bacilli</taxon>
        <taxon>Bacillales</taxon>
        <taxon>Bacillaceae</taxon>
        <taxon>Saliterribacillus</taxon>
    </lineage>
</organism>
<accession>A0A368X4V6</accession>
<dbReference type="InterPro" id="IPR003691">
    <property type="entry name" value="FluC"/>
</dbReference>
<evidence type="ECO:0000256" key="9">
    <source>
        <dbReference type="ARBA" id="ARBA00023136"/>
    </source>
</evidence>
<dbReference type="HAMAP" id="MF_00454">
    <property type="entry name" value="FluC"/>
    <property type="match status" value="1"/>
</dbReference>
<evidence type="ECO:0000313" key="16">
    <source>
        <dbReference type="Proteomes" id="UP000252585"/>
    </source>
</evidence>
<comment type="activity regulation">
    <text evidence="14">Na(+) is not transported, but it plays an essential structural role and its presence is essential for fluoride channel function.</text>
</comment>
<keyword evidence="10 14" id="KW-0407">Ion channel</keyword>
<keyword evidence="5 14" id="KW-0479">Metal-binding</keyword>
<dbReference type="PANTHER" id="PTHR28259">
    <property type="entry name" value="FLUORIDE EXPORT PROTEIN 1-RELATED"/>
    <property type="match status" value="1"/>
</dbReference>
<dbReference type="GO" id="GO:0046872">
    <property type="term" value="F:metal ion binding"/>
    <property type="evidence" value="ECO:0007669"/>
    <property type="project" value="UniProtKB-KW"/>
</dbReference>
<keyword evidence="16" id="KW-1185">Reference proteome</keyword>
<keyword evidence="8 14" id="KW-0406">Ion transport</keyword>
<name>A0A368X4V6_9BACI</name>
<feature type="transmembrane region" description="Helical" evidence="14">
    <location>
        <begin position="33"/>
        <end position="51"/>
    </location>
</feature>
<evidence type="ECO:0000256" key="10">
    <source>
        <dbReference type="ARBA" id="ARBA00023303"/>
    </source>
</evidence>
<feature type="binding site" evidence="14">
    <location>
        <position position="68"/>
    </location>
    <ligand>
        <name>Na(+)</name>
        <dbReference type="ChEBI" id="CHEBI:29101"/>
        <note>structural</note>
    </ligand>
</feature>
<evidence type="ECO:0000313" key="15">
    <source>
        <dbReference type="EMBL" id="RCW62973.1"/>
    </source>
</evidence>
<dbReference type="OrthoDB" id="9815830at2"/>
<evidence type="ECO:0000256" key="12">
    <source>
        <dbReference type="ARBA" id="ARBA00035585"/>
    </source>
</evidence>
<protein>
    <recommendedName>
        <fullName evidence="14">Fluoride-specific ion channel FluC</fullName>
    </recommendedName>
</protein>
<comment type="function">
    <text evidence="13 14">Fluoride-specific ion channel. Important for reducing fluoride concentration in the cell, thus reducing its toxicity.</text>
</comment>
<dbReference type="Pfam" id="PF02537">
    <property type="entry name" value="CRCB"/>
    <property type="match status" value="1"/>
</dbReference>
<dbReference type="RefSeq" id="WP_114354403.1">
    <property type="nucleotide sequence ID" value="NZ_QPJJ01000021.1"/>
</dbReference>
<evidence type="ECO:0000256" key="6">
    <source>
        <dbReference type="ARBA" id="ARBA00022989"/>
    </source>
</evidence>
<comment type="catalytic activity">
    <reaction evidence="12">
        <text>fluoride(in) = fluoride(out)</text>
        <dbReference type="Rhea" id="RHEA:76159"/>
        <dbReference type="ChEBI" id="CHEBI:17051"/>
    </reaction>
    <physiologicalReaction direction="left-to-right" evidence="12">
        <dbReference type="Rhea" id="RHEA:76160"/>
    </physiologicalReaction>
</comment>
<keyword evidence="4 14" id="KW-0812">Transmembrane</keyword>
<gene>
    <name evidence="14" type="primary">fluC</name>
    <name evidence="14" type="synonym">crcB</name>
    <name evidence="15" type="ORF">DFR57_12111</name>
</gene>
<evidence type="ECO:0000256" key="7">
    <source>
        <dbReference type="ARBA" id="ARBA00023053"/>
    </source>
</evidence>
<dbReference type="GO" id="GO:0005886">
    <property type="term" value="C:plasma membrane"/>
    <property type="evidence" value="ECO:0007669"/>
    <property type="project" value="UniProtKB-SubCell"/>
</dbReference>
<keyword evidence="6 14" id="KW-1133">Transmembrane helix</keyword>
<dbReference type="PANTHER" id="PTHR28259:SF16">
    <property type="entry name" value="FLUORIDE-SPECIFIC ION CHANNEL FLUC 2"/>
    <property type="match status" value="1"/>
</dbReference>
<evidence type="ECO:0000256" key="3">
    <source>
        <dbReference type="ARBA" id="ARBA00022475"/>
    </source>
</evidence>
<evidence type="ECO:0000256" key="5">
    <source>
        <dbReference type="ARBA" id="ARBA00022723"/>
    </source>
</evidence>
<feature type="transmembrane region" description="Helical" evidence="14">
    <location>
        <begin position="58"/>
        <end position="78"/>
    </location>
</feature>
<feature type="transmembrane region" description="Helical" evidence="14">
    <location>
        <begin position="90"/>
        <end position="114"/>
    </location>
</feature>
<sequence length="129" mass="13940">MKNIIAIAVGGAIGALARFSINMQAESPVGTIIENISGSFLLGILTAYFLIRLTKEWLRLGLGVGLCGGFTTMSTLAFDSVFLFQMESFFVVLLYLLITIFGGIIFAFLGFFLGNKLAEIQINKAEGTE</sequence>
<evidence type="ECO:0000256" key="11">
    <source>
        <dbReference type="ARBA" id="ARBA00035120"/>
    </source>
</evidence>
<feature type="binding site" evidence="14">
    <location>
        <position position="71"/>
    </location>
    <ligand>
        <name>Na(+)</name>
        <dbReference type="ChEBI" id="CHEBI:29101"/>
        <note>structural</note>
    </ligand>
</feature>
<comment type="subcellular location">
    <subcellularLocation>
        <location evidence="1 14">Cell membrane</location>
        <topology evidence="1 14">Multi-pass membrane protein</topology>
    </subcellularLocation>
</comment>
<keyword evidence="9 14" id="KW-0472">Membrane</keyword>
<proteinExistence type="inferred from homology"/>
<evidence type="ECO:0000256" key="1">
    <source>
        <dbReference type="ARBA" id="ARBA00004651"/>
    </source>
</evidence>
<keyword evidence="2 14" id="KW-0813">Transport</keyword>
<dbReference type="GO" id="GO:0140114">
    <property type="term" value="P:cellular detoxification of fluoride"/>
    <property type="evidence" value="ECO:0007669"/>
    <property type="project" value="UniProtKB-UniRule"/>
</dbReference>
<evidence type="ECO:0000256" key="8">
    <source>
        <dbReference type="ARBA" id="ARBA00023065"/>
    </source>
</evidence>
<keyword evidence="7 14" id="KW-0915">Sodium</keyword>
<dbReference type="GO" id="GO:0062054">
    <property type="term" value="F:fluoride channel activity"/>
    <property type="evidence" value="ECO:0007669"/>
    <property type="project" value="UniProtKB-UniRule"/>
</dbReference>
<keyword evidence="3 14" id="KW-1003">Cell membrane</keyword>
<evidence type="ECO:0000256" key="14">
    <source>
        <dbReference type="HAMAP-Rule" id="MF_00454"/>
    </source>
</evidence>
<evidence type="ECO:0000256" key="4">
    <source>
        <dbReference type="ARBA" id="ARBA00022692"/>
    </source>
</evidence>
<reference evidence="15 16" key="1">
    <citation type="submission" date="2018-07" db="EMBL/GenBank/DDBJ databases">
        <title>Genomic Encyclopedia of Type Strains, Phase IV (KMG-IV): sequencing the most valuable type-strain genomes for metagenomic binning, comparative biology and taxonomic classification.</title>
        <authorList>
            <person name="Goeker M."/>
        </authorList>
    </citation>
    <scope>NUCLEOTIDE SEQUENCE [LARGE SCALE GENOMIC DNA]</scope>
    <source>
        <strain evidence="15 16">DSM 27696</strain>
    </source>
</reference>
<dbReference type="EMBL" id="QPJJ01000021">
    <property type="protein sequence ID" value="RCW62973.1"/>
    <property type="molecule type" value="Genomic_DNA"/>
</dbReference>
<dbReference type="AlphaFoldDB" id="A0A368X4V6"/>
<evidence type="ECO:0000256" key="2">
    <source>
        <dbReference type="ARBA" id="ARBA00022448"/>
    </source>
</evidence>
<comment type="similarity">
    <text evidence="11 14">Belongs to the fluoride channel Fluc/FEX (TC 1.A.43) family.</text>
</comment>